<evidence type="ECO:0000256" key="1">
    <source>
        <dbReference type="ARBA" id="ARBA00004586"/>
    </source>
</evidence>
<dbReference type="PANTHER" id="PTHR23319:SF4">
    <property type="entry name" value="GRAM DOMAIN CONTAINING 1B, ISOFORM E"/>
    <property type="match status" value="1"/>
</dbReference>
<keyword evidence="11" id="KW-1185">Reference proteome</keyword>
<dbReference type="GO" id="GO:0032541">
    <property type="term" value="C:cortical endoplasmic reticulum"/>
    <property type="evidence" value="ECO:0007669"/>
    <property type="project" value="TreeGrafter"/>
</dbReference>
<dbReference type="PROSITE" id="PS51778">
    <property type="entry name" value="VAST"/>
    <property type="match status" value="1"/>
</dbReference>
<dbReference type="Pfam" id="PF02893">
    <property type="entry name" value="GRAM"/>
    <property type="match status" value="1"/>
</dbReference>
<sequence>MADSDMEITSRVSTNDSGRRVSVSSSVLRSPLNCSRSGEASLLKSTPASPHLTATNGQSTPLRKYEENSDKRSTKEHLSDIIIHDNSSTESQLQPRSNSFFKDMASTFSFKDESNTEPEILVHRREHSGTITVSKLKTKSDIPGGKQPLRLAELDSFDPKLYINEFYAETHYRFASDKRNTDFHNLLSKVPADERLLDDFSCALNREFLIQGRVYVTPTKVYFNSNLLGWVTSLEIDIKDIVTLERTSTAGLFPNGICIHLTNEKHYFASFISRDTTFKFLEIIWHTKKELDYLTLKPEQLTLNRTYSLNDFLTGTNSAYPPSRSSFADADSAIESAIMSVDDSYPANKSLSNLHEKLETGNTEENESESEDEDEDYNEEEEEDVNLEKEQLRNGSTFYYDEEAVVSDSDDRSVRHVFKLKKKSKFQYEGPYYFKATDFMYNPEENDEIVLAEVELSAPPGLVYHIMFSEECPDLISTFLKSQDSTQCSDIPHFDKVNPEGQHYREYTYAKALNFPVGPKSTKCIVSEHILYCAYDNYINIVNTTKTPDVPSGNSFSVKTRYMYRWKDNTNSVLKISYWVEWTDSSWIKSMIDNSVKSGQIQATTTLLKLVDEFIDKNVEEADIKVNIQPKKSLSQNRRVSKASRKPSPLIVKQPEPPTKLEEQVHIALTKENVIISLLFIIALFLMFNTMCQVRILRKLNKLMNTNSLSVIEEIKDILNVYNELPISNEE</sequence>
<organism evidence="10 11">
    <name type="scientific">Kluyveromyces dobzhanskii CBS 2104</name>
    <dbReference type="NCBI Taxonomy" id="1427455"/>
    <lineage>
        <taxon>Eukaryota</taxon>
        <taxon>Fungi</taxon>
        <taxon>Dikarya</taxon>
        <taxon>Ascomycota</taxon>
        <taxon>Saccharomycotina</taxon>
        <taxon>Saccharomycetes</taxon>
        <taxon>Saccharomycetales</taxon>
        <taxon>Saccharomycetaceae</taxon>
        <taxon>Kluyveromyces</taxon>
    </lineage>
</organism>
<dbReference type="PANTHER" id="PTHR23319">
    <property type="entry name" value="GRAM DOMAIN CONTAINING 1B, ISOFORM E"/>
    <property type="match status" value="1"/>
</dbReference>
<dbReference type="InterPro" id="IPR031968">
    <property type="entry name" value="VASt"/>
</dbReference>
<accession>A0A0A8L459</accession>
<dbReference type="GO" id="GO:0140268">
    <property type="term" value="C:endoplasmic reticulum-plasma membrane contact site"/>
    <property type="evidence" value="ECO:0007669"/>
    <property type="project" value="TreeGrafter"/>
</dbReference>
<evidence type="ECO:0000313" key="11">
    <source>
        <dbReference type="Proteomes" id="UP000031516"/>
    </source>
</evidence>
<feature type="region of interest" description="Disordered" evidence="7">
    <location>
        <begin position="1"/>
        <end position="76"/>
    </location>
</feature>
<dbReference type="EMBL" id="CCBQ010000019">
    <property type="protein sequence ID" value="CDO92909.1"/>
    <property type="molecule type" value="Genomic_DNA"/>
</dbReference>
<keyword evidence="4 8" id="KW-1133">Transmembrane helix</keyword>
<dbReference type="SMART" id="SM00568">
    <property type="entry name" value="GRAM"/>
    <property type="match status" value="1"/>
</dbReference>
<dbReference type="GO" id="GO:0032934">
    <property type="term" value="F:sterol binding"/>
    <property type="evidence" value="ECO:0007669"/>
    <property type="project" value="TreeGrafter"/>
</dbReference>
<dbReference type="GO" id="GO:0032366">
    <property type="term" value="P:intracellular sterol transport"/>
    <property type="evidence" value="ECO:0007669"/>
    <property type="project" value="TreeGrafter"/>
</dbReference>
<feature type="transmembrane region" description="Helical" evidence="8">
    <location>
        <begin position="674"/>
        <end position="694"/>
    </location>
</feature>
<evidence type="ECO:0000313" key="10">
    <source>
        <dbReference type="EMBL" id="CDO92909.1"/>
    </source>
</evidence>
<feature type="region of interest" description="Disordered" evidence="7">
    <location>
        <begin position="635"/>
        <end position="657"/>
    </location>
</feature>
<name>A0A0A8L459_9SACH</name>
<reference evidence="10 11" key="1">
    <citation type="submission" date="2014-03" db="EMBL/GenBank/DDBJ databases">
        <title>The genome of Kluyveromyces dobzhanskii.</title>
        <authorList>
            <person name="Nystedt B."/>
            <person name="Astrom S."/>
        </authorList>
    </citation>
    <scope>NUCLEOTIDE SEQUENCE [LARGE SCALE GENOMIC DNA]</scope>
    <source>
        <strain evidence="10 11">CBS 2104</strain>
    </source>
</reference>
<keyword evidence="3 8" id="KW-0812">Transmembrane</keyword>
<dbReference type="GO" id="GO:0120015">
    <property type="term" value="F:sterol transfer activity"/>
    <property type="evidence" value="ECO:0007669"/>
    <property type="project" value="TreeGrafter"/>
</dbReference>
<evidence type="ECO:0000256" key="4">
    <source>
        <dbReference type="ARBA" id="ARBA00022989"/>
    </source>
</evidence>
<feature type="domain" description="VASt" evidence="9">
    <location>
        <begin position="447"/>
        <end position="619"/>
    </location>
</feature>
<feature type="region of interest" description="Disordered" evidence="7">
    <location>
        <begin position="358"/>
        <end position="393"/>
    </location>
</feature>
<gene>
    <name evidence="10" type="ORF">KLDO_g1218</name>
</gene>
<dbReference type="AlphaFoldDB" id="A0A0A8L459"/>
<evidence type="ECO:0000256" key="5">
    <source>
        <dbReference type="ARBA" id="ARBA00023136"/>
    </source>
</evidence>
<comment type="subcellular location">
    <subcellularLocation>
        <location evidence="6">Endomembrane system</location>
        <topology evidence="6">Single-pass membrane protein</topology>
    </subcellularLocation>
    <subcellularLocation>
        <location evidence="1">Endoplasmic reticulum membrane</location>
    </subcellularLocation>
</comment>
<evidence type="ECO:0000256" key="2">
    <source>
        <dbReference type="ARBA" id="ARBA00006582"/>
    </source>
</evidence>
<dbReference type="Proteomes" id="UP000031516">
    <property type="component" value="Unassembled WGS sequence"/>
</dbReference>
<dbReference type="CDD" id="cd13220">
    <property type="entry name" value="PH-GRAM_GRAMDC"/>
    <property type="match status" value="1"/>
</dbReference>
<dbReference type="InterPro" id="IPR004182">
    <property type="entry name" value="GRAM"/>
</dbReference>
<dbReference type="Pfam" id="PF16016">
    <property type="entry name" value="VASt"/>
    <property type="match status" value="1"/>
</dbReference>
<evidence type="ECO:0000256" key="6">
    <source>
        <dbReference type="ARBA" id="ARBA00037847"/>
    </source>
</evidence>
<evidence type="ECO:0000256" key="8">
    <source>
        <dbReference type="SAM" id="Phobius"/>
    </source>
</evidence>
<feature type="compositionally biased region" description="Low complexity" evidence="7">
    <location>
        <begin position="20"/>
        <end position="30"/>
    </location>
</feature>
<proteinExistence type="inferred from homology"/>
<dbReference type="InterPro" id="IPR011993">
    <property type="entry name" value="PH-like_dom_sf"/>
</dbReference>
<comment type="caution">
    <text evidence="10">The sequence shown here is derived from an EMBL/GenBank/DDBJ whole genome shotgun (WGS) entry which is preliminary data.</text>
</comment>
<dbReference type="GO" id="GO:0005886">
    <property type="term" value="C:plasma membrane"/>
    <property type="evidence" value="ECO:0007669"/>
    <property type="project" value="TreeGrafter"/>
</dbReference>
<keyword evidence="5 8" id="KW-0472">Membrane</keyword>
<evidence type="ECO:0000259" key="9">
    <source>
        <dbReference type="PROSITE" id="PS51778"/>
    </source>
</evidence>
<comment type="similarity">
    <text evidence="2">Belongs to the YSP2 family.</text>
</comment>
<dbReference type="InterPro" id="IPR051482">
    <property type="entry name" value="Cholesterol_transport"/>
</dbReference>
<dbReference type="Gene3D" id="2.30.29.30">
    <property type="entry name" value="Pleckstrin-homology domain (PH domain)/Phosphotyrosine-binding domain (PTB)"/>
    <property type="match status" value="1"/>
</dbReference>
<dbReference type="GO" id="GO:0005789">
    <property type="term" value="C:endoplasmic reticulum membrane"/>
    <property type="evidence" value="ECO:0007669"/>
    <property type="project" value="UniProtKB-SubCell"/>
</dbReference>
<evidence type="ECO:0000256" key="7">
    <source>
        <dbReference type="SAM" id="MobiDB-lite"/>
    </source>
</evidence>
<dbReference type="OrthoDB" id="2162691at2759"/>
<feature type="compositionally biased region" description="Acidic residues" evidence="7">
    <location>
        <begin position="362"/>
        <end position="385"/>
    </location>
</feature>
<evidence type="ECO:0000256" key="3">
    <source>
        <dbReference type="ARBA" id="ARBA00022692"/>
    </source>
</evidence>
<feature type="compositionally biased region" description="Polar residues" evidence="7">
    <location>
        <begin position="32"/>
        <end position="61"/>
    </location>
</feature>
<protein>
    <submittedName>
        <fullName evidence="10">WGS project CCBQ000000000 data, contig 00099</fullName>
    </submittedName>
</protein>
<feature type="compositionally biased region" description="Basic and acidic residues" evidence="7">
    <location>
        <begin position="63"/>
        <end position="76"/>
    </location>
</feature>
<dbReference type="GO" id="GO:0005739">
    <property type="term" value="C:mitochondrion"/>
    <property type="evidence" value="ECO:0007669"/>
    <property type="project" value="TreeGrafter"/>
</dbReference>